<evidence type="ECO:0000313" key="1">
    <source>
        <dbReference type="EMBL" id="CAB4616935.1"/>
    </source>
</evidence>
<sequence>MRLSKFRELMADEFGVEYAAVVARDLVLGEFGDRTAEQCIASGEDLREVWLAICKSQSVPSERWHGLNKNTKK</sequence>
<organism evidence="1">
    <name type="scientific">freshwater metagenome</name>
    <dbReference type="NCBI Taxonomy" id="449393"/>
    <lineage>
        <taxon>unclassified sequences</taxon>
        <taxon>metagenomes</taxon>
        <taxon>ecological metagenomes</taxon>
    </lineage>
</organism>
<accession>A0A6J6HZL2</accession>
<dbReference type="Pfam" id="PF11248">
    <property type="entry name" value="DUF3046"/>
    <property type="match status" value="1"/>
</dbReference>
<proteinExistence type="predicted"/>
<dbReference type="EMBL" id="CAEZUW010000119">
    <property type="protein sequence ID" value="CAB4616935.1"/>
    <property type="molecule type" value="Genomic_DNA"/>
</dbReference>
<name>A0A6J6HZL2_9ZZZZ</name>
<gene>
    <name evidence="1" type="ORF">UFOPK1855_00742</name>
</gene>
<dbReference type="InterPro" id="IPR021408">
    <property type="entry name" value="DUF3046"/>
</dbReference>
<dbReference type="AlphaFoldDB" id="A0A6J6HZL2"/>
<protein>
    <submittedName>
        <fullName evidence="1">Unannotated protein</fullName>
    </submittedName>
</protein>
<reference evidence="1" key="1">
    <citation type="submission" date="2020-05" db="EMBL/GenBank/DDBJ databases">
        <authorList>
            <person name="Chiriac C."/>
            <person name="Salcher M."/>
            <person name="Ghai R."/>
            <person name="Kavagutti S V."/>
        </authorList>
    </citation>
    <scope>NUCLEOTIDE SEQUENCE</scope>
</reference>